<dbReference type="EMBL" id="CP053452">
    <property type="protein sequence ID" value="QJX01104.1"/>
    <property type="molecule type" value="Genomic_DNA"/>
</dbReference>
<reference evidence="4" key="1">
    <citation type="submission" date="2020-05" db="EMBL/GenBank/DDBJ databases">
        <title>Frigoriglobus tundricola gen. nov., sp. nov., a psychrotolerant cellulolytic planctomycete of the family Gemmataceae with two divergent copies of 16S rRNA gene.</title>
        <authorList>
            <person name="Kulichevskaya I.S."/>
            <person name="Ivanova A.A."/>
            <person name="Naumoff D.G."/>
            <person name="Beletsky A.V."/>
            <person name="Rijpstra W.I.C."/>
            <person name="Sinninghe Damste J.S."/>
            <person name="Mardanov A.V."/>
            <person name="Ravin N.V."/>
            <person name="Dedysh S.N."/>
        </authorList>
    </citation>
    <scope>NUCLEOTIDE SEQUENCE [LARGE SCALE GENOMIC DNA]</scope>
    <source>
        <strain evidence="4">PL17</strain>
    </source>
</reference>
<feature type="domain" description="Aminotransferase class V" evidence="2">
    <location>
        <begin position="98"/>
        <end position="240"/>
    </location>
</feature>
<dbReference type="Gene3D" id="3.40.640.10">
    <property type="entry name" value="Type I PLP-dependent aspartate aminotransferase-like (Major domain)"/>
    <property type="match status" value="1"/>
</dbReference>
<dbReference type="KEGG" id="ftj:FTUN_8743"/>
<proteinExistence type="predicted"/>
<dbReference type="InterPro" id="IPR015422">
    <property type="entry name" value="PyrdxlP-dep_Trfase_small"/>
</dbReference>
<dbReference type="Proteomes" id="UP000503447">
    <property type="component" value="Chromosome"/>
</dbReference>
<keyword evidence="1" id="KW-0663">Pyridoxal phosphate</keyword>
<dbReference type="SUPFAM" id="SSF53383">
    <property type="entry name" value="PLP-dependent transferases"/>
    <property type="match status" value="1"/>
</dbReference>
<dbReference type="InterPro" id="IPR015421">
    <property type="entry name" value="PyrdxlP-dep_Trfase_major"/>
</dbReference>
<evidence type="ECO:0000256" key="1">
    <source>
        <dbReference type="ARBA" id="ARBA00022898"/>
    </source>
</evidence>
<accession>A0A6M5Z6T1</accession>
<evidence type="ECO:0000259" key="2">
    <source>
        <dbReference type="Pfam" id="PF00266"/>
    </source>
</evidence>
<dbReference type="RefSeq" id="WP_171475721.1">
    <property type="nucleotide sequence ID" value="NZ_CP053452.2"/>
</dbReference>
<dbReference type="InterPro" id="IPR015424">
    <property type="entry name" value="PyrdxlP-dep_Trfase"/>
</dbReference>
<evidence type="ECO:0000313" key="3">
    <source>
        <dbReference type="EMBL" id="QJX01104.1"/>
    </source>
</evidence>
<gene>
    <name evidence="3" type="ORF">FTUN_8743</name>
</gene>
<dbReference type="AlphaFoldDB" id="A0A6M5Z6T1"/>
<dbReference type="InterPro" id="IPR000192">
    <property type="entry name" value="Aminotrans_V_dom"/>
</dbReference>
<protein>
    <recommendedName>
        <fullName evidence="2">Aminotransferase class V domain-containing protein</fullName>
    </recommendedName>
</protein>
<evidence type="ECO:0000313" key="4">
    <source>
        <dbReference type="Proteomes" id="UP000503447"/>
    </source>
</evidence>
<keyword evidence="4" id="KW-1185">Reference proteome</keyword>
<dbReference type="Pfam" id="PF00266">
    <property type="entry name" value="Aminotran_5"/>
    <property type="match status" value="1"/>
</dbReference>
<organism evidence="3 4">
    <name type="scientific">Frigoriglobus tundricola</name>
    <dbReference type="NCBI Taxonomy" id="2774151"/>
    <lineage>
        <taxon>Bacteria</taxon>
        <taxon>Pseudomonadati</taxon>
        <taxon>Planctomycetota</taxon>
        <taxon>Planctomycetia</taxon>
        <taxon>Gemmatales</taxon>
        <taxon>Gemmataceae</taxon>
        <taxon>Frigoriglobus</taxon>
    </lineage>
</organism>
<dbReference type="Gene3D" id="3.90.1150.10">
    <property type="entry name" value="Aspartate Aminotransferase, domain 1"/>
    <property type="match status" value="1"/>
</dbReference>
<sequence>MPDLLYLDTARLGRISPSALRAHQDAAALAAAEGASALFDRFLTHGLAACPREMRDRYPGLAAWAGVTELKRALGSLVGHGPDLPVLIANRSAQLMKLAARLLFGPCRNVLTTDLGWPPYHAVLEDAARRAGRAVTTVAVREDALAGRIDETELVDVVGRAYARGRCDGLFLTAVGHLGVRLPVERIVRAAEAAGEVCFVAVDGAQDFCHTRGPVRTGCCDLYIAGCHKWLAAHHPMGLGFYGRPRSRTVIDTTLESAIADGTIDDPLLALSTQIERSDLGGAGETVNLVSLFTARAAAGDQIVPAAGTEEGRNSVAVTAAAERSGWRPLLPDRNLRSRILLLKAERDAVRAADPQRLRNRLRDAGVAATTYPGGLVRLALPDRELEPTEVTQLTEALRLAA</sequence>
<name>A0A6M5Z6T1_9BACT</name>